<dbReference type="CDD" id="cd00757">
    <property type="entry name" value="ThiF_MoeB_HesA_family"/>
    <property type="match status" value="1"/>
</dbReference>
<dbReference type="PANTHER" id="PTHR10953:SF102">
    <property type="entry name" value="ADENYLYLTRANSFERASE AND SULFURTRANSFERASE MOCS3"/>
    <property type="match status" value="1"/>
</dbReference>
<dbReference type="InterPro" id="IPR045886">
    <property type="entry name" value="ThiF/MoeB/HesA"/>
</dbReference>
<keyword evidence="2" id="KW-0547">Nucleotide-binding</keyword>
<accession>A0AAD1NVL7</accession>
<dbReference type="FunFam" id="3.40.50.720:FF:000033">
    <property type="entry name" value="Adenylyltransferase and sulfurtransferase MOCS3"/>
    <property type="match status" value="1"/>
</dbReference>
<dbReference type="PANTHER" id="PTHR10953">
    <property type="entry name" value="UBIQUITIN-ACTIVATING ENZYME E1"/>
    <property type="match status" value="1"/>
</dbReference>
<keyword evidence="3" id="KW-0067">ATP-binding</keyword>
<dbReference type="GO" id="GO:0005829">
    <property type="term" value="C:cytosol"/>
    <property type="evidence" value="ECO:0007669"/>
    <property type="project" value="TreeGrafter"/>
</dbReference>
<evidence type="ECO:0000259" key="5">
    <source>
        <dbReference type="Pfam" id="PF00899"/>
    </source>
</evidence>
<dbReference type="EMBL" id="AP024747">
    <property type="protein sequence ID" value="BCY24591.1"/>
    <property type="molecule type" value="Genomic_DNA"/>
</dbReference>
<feature type="region of interest" description="Disordered" evidence="4">
    <location>
        <begin position="1"/>
        <end position="28"/>
    </location>
</feature>
<name>A0AAD1NVL7_9ACTN</name>
<evidence type="ECO:0000313" key="7">
    <source>
        <dbReference type="Proteomes" id="UP000825072"/>
    </source>
</evidence>
<organism evidence="6 7">
    <name type="scientific">Cutibacterium modestum</name>
    <dbReference type="NCBI Taxonomy" id="2559073"/>
    <lineage>
        <taxon>Bacteria</taxon>
        <taxon>Bacillati</taxon>
        <taxon>Actinomycetota</taxon>
        <taxon>Actinomycetes</taxon>
        <taxon>Propionibacteriales</taxon>
        <taxon>Propionibacteriaceae</taxon>
        <taxon>Cutibacterium</taxon>
    </lineage>
</organism>
<evidence type="ECO:0000256" key="1">
    <source>
        <dbReference type="ARBA" id="ARBA00022679"/>
    </source>
</evidence>
<sequence>MNAPNPVGNAALRATSDRDAVGDLSPETSLTNRDLTRYARHIVLPGFGQDAQRRLRDSRVLVVGAGGLGSPALLYLSAAGVGHLTILDDDVVDESNLQRQVIHRQADVGRPKAVSAKDAAHRLDPQLAVEAVVARLGTDNALGLVKDHDLVLDCTDNFTTRYLASDAAEITGTPLVWGTILRYQGQISVFWPGHGPMLRDLFPEIPAADSVPSSAVGGTFGPIVGQVGSMMAAEAIKVLTGVGAPSVGKLVVVDALDVGARTLSFAPDPDRKPVTRLPPSDR</sequence>
<evidence type="ECO:0000256" key="2">
    <source>
        <dbReference type="ARBA" id="ARBA00022741"/>
    </source>
</evidence>
<dbReference type="GO" id="GO:0005524">
    <property type="term" value="F:ATP binding"/>
    <property type="evidence" value="ECO:0007669"/>
    <property type="project" value="UniProtKB-KW"/>
</dbReference>
<reference evidence="6" key="1">
    <citation type="submission" date="2021-06" db="EMBL/GenBank/DDBJ databases">
        <title>Genome sequence of Cutibacterium modestum strain KB17-24694.</title>
        <authorList>
            <person name="Dekio I."/>
            <person name="Asahina A."/>
            <person name="Nishida M."/>
        </authorList>
    </citation>
    <scope>NUCLEOTIDE SEQUENCE</scope>
    <source>
        <strain evidence="6">KB17-24694</strain>
    </source>
</reference>
<evidence type="ECO:0000313" key="6">
    <source>
        <dbReference type="EMBL" id="BCY24591.1"/>
    </source>
</evidence>
<dbReference type="AlphaFoldDB" id="A0AAD1NVL7"/>
<proteinExistence type="predicted"/>
<evidence type="ECO:0000256" key="4">
    <source>
        <dbReference type="SAM" id="MobiDB-lite"/>
    </source>
</evidence>
<dbReference type="GeneID" id="92879912"/>
<dbReference type="Proteomes" id="UP000825072">
    <property type="component" value="Chromosome 1"/>
</dbReference>
<dbReference type="GO" id="GO:0004792">
    <property type="term" value="F:thiosulfate-cyanide sulfurtransferase activity"/>
    <property type="evidence" value="ECO:0007669"/>
    <property type="project" value="TreeGrafter"/>
</dbReference>
<dbReference type="GO" id="GO:0008641">
    <property type="term" value="F:ubiquitin-like modifier activating enzyme activity"/>
    <property type="evidence" value="ECO:0007669"/>
    <property type="project" value="InterPro"/>
</dbReference>
<dbReference type="Gene3D" id="3.40.50.720">
    <property type="entry name" value="NAD(P)-binding Rossmann-like Domain"/>
    <property type="match status" value="1"/>
</dbReference>
<protein>
    <recommendedName>
        <fullName evidence="5">THIF-type NAD/FAD binding fold domain-containing protein</fullName>
    </recommendedName>
</protein>
<feature type="domain" description="THIF-type NAD/FAD binding fold" evidence="5">
    <location>
        <begin position="38"/>
        <end position="265"/>
    </location>
</feature>
<dbReference type="Pfam" id="PF00899">
    <property type="entry name" value="ThiF"/>
    <property type="match status" value="1"/>
</dbReference>
<dbReference type="GO" id="GO:0016779">
    <property type="term" value="F:nucleotidyltransferase activity"/>
    <property type="evidence" value="ECO:0007669"/>
    <property type="project" value="TreeGrafter"/>
</dbReference>
<dbReference type="InterPro" id="IPR000594">
    <property type="entry name" value="ThiF_NAD_FAD-bd"/>
</dbReference>
<dbReference type="SUPFAM" id="SSF69572">
    <property type="entry name" value="Activating enzymes of the ubiquitin-like proteins"/>
    <property type="match status" value="1"/>
</dbReference>
<dbReference type="InterPro" id="IPR035985">
    <property type="entry name" value="Ubiquitin-activating_enz"/>
</dbReference>
<gene>
    <name evidence="6" type="ORF">KB1_05810</name>
</gene>
<evidence type="ECO:0000256" key="3">
    <source>
        <dbReference type="ARBA" id="ARBA00022840"/>
    </source>
</evidence>
<dbReference type="RefSeq" id="WP_002526924.1">
    <property type="nucleotide sequence ID" value="NZ_AP024747.1"/>
</dbReference>
<dbReference type="GO" id="GO:0008146">
    <property type="term" value="F:sulfotransferase activity"/>
    <property type="evidence" value="ECO:0007669"/>
    <property type="project" value="TreeGrafter"/>
</dbReference>
<keyword evidence="1" id="KW-0808">Transferase</keyword>